<accession>A0A176WP76</accession>
<name>A0A176WP76_MARPO</name>
<keyword evidence="1" id="KW-0732">Signal</keyword>
<evidence type="ECO:0000313" key="3">
    <source>
        <dbReference type="Proteomes" id="UP000077202"/>
    </source>
</evidence>
<comment type="caution">
    <text evidence="2">The sequence shown here is derived from an EMBL/GenBank/DDBJ whole genome shotgun (WGS) entry which is preliminary data.</text>
</comment>
<feature type="chain" id="PRO_5008052635" description="Bulb-type lectin domain-containing protein" evidence="1">
    <location>
        <begin position="27"/>
        <end position="227"/>
    </location>
</feature>
<dbReference type="EMBL" id="LVLJ01000374">
    <property type="protein sequence ID" value="OAE34644.1"/>
    <property type="molecule type" value="Genomic_DNA"/>
</dbReference>
<organism evidence="2 3">
    <name type="scientific">Marchantia polymorpha subsp. ruderalis</name>
    <dbReference type="NCBI Taxonomy" id="1480154"/>
    <lineage>
        <taxon>Eukaryota</taxon>
        <taxon>Viridiplantae</taxon>
        <taxon>Streptophyta</taxon>
        <taxon>Embryophyta</taxon>
        <taxon>Marchantiophyta</taxon>
        <taxon>Marchantiopsida</taxon>
        <taxon>Marchantiidae</taxon>
        <taxon>Marchantiales</taxon>
        <taxon>Marchantiaceae</taxon>
        <taxon>Marchantia</taxon>
    </lineage>
</organism>
<keyword evidence="3" id="KW-1185">Reference proteome</keyword>
<feature type="signal peptide" evidence="1">
    <location>
        <begin position="1"/>
        <end position="26"/>
    </location>
</feature>
<evidence type="ECO:0008006" key="4">
    <source>
        <dbReference type="Google" id="ProtNLM"/>
    </source>
</evidence>
<dbReference type="InterPro" id="IPR036426">
    <property type="entry name" value="Bulb-type_lectin_dom_sf"/>
</dbReference>
<gene>
    <name evidence="2" type="ORF">AXG93_3267s1120</name>
</gene>
<sequence length="227" mass="24014">MAPIMKIASTCLCVALLLSSLSLFQSAENPQGALSYPINSSVRFRSSGNLSSQALVLSSANNGFYLAVQGNGSDANSGEYLCWLSVMDQTDPVNHLQVWRAPCDPVLQRVSMNDSCYFGITSAGDLTLVVGQSFVTGTVTYSSNTSTLGVSHAVLSDWGRILLQTVNNATVFTTAVVSGSPSAHTAMPPAVKRCDLVEENDRKSQMSSGAVAMYSIVAQIRSQLGNC</sequence>
<protein>
    <recommendedName>
        <fullName evidence="4">Bulb-type lectin domain-containing protein</fullName>
    </recommendedName>
</protein>
<evidence type="ECO:0000256" key="1">
    <source>
        <dbReference type="SAM" id="SignalP"/>
    </source>
</evidence>
<dbReference type="AlphaFoldDB" id="A0A176WP76"/>
<reference evidence="2" key="1">
    <citation type="submission" date="2016-03" db="EMBL/GenBank/DDBJ databases">
        <title>Mechanisms controlling the formation of the plant cell surface in tip-growing cells are functionally conserved among land plants.</title>
        <authorList>
            <person name="Honkanen S."/>
            <person name="Jones V.A."/>
            <person name="Morieri G."/>
            <person name="Champion C."/>
            <person name="Hetherington A.J."/>
            <person name="Kelly S."/>
            <person name="Saint-Marcoux D."/>
            <person name="Proust H."/>
            <person name="Prescott H."/>
            <person name="Dolan L."/>
        </authorList>
    </citation>
    <scope>NUCLEOTIDE SEQUENCE [LARGE SCALE GENOMIC DNA]</scope>
    <source>
        <tissue evidence="2">Whole gametophyte</tissue>
    </source>
</reference>
<evidence type="ECO:0000313" key="2">
    <source>
        <dbReference type="EMBL" id="OAE34644.1"/>
    </source>
</evidence>
<dbReference type="Proteomes" id="UP000077202">
    <property type="component" value="Unassembled WGS sequence"/>
</dbReference>
<proteinExistence type="predicted"/>
<dbReference type="SUPFAM" id="SSF51110">
    <property type="entry name" value="alpha-D-mannose-specific plant lectins"/>
    <property type="match status" value="1"/>
</dbReference>